<accession>T1BRH3</accession>
<evidence type="ECO:0000256" key="1">
    <source>
        <dbReference type="SAM" id="Phobius"/>
    </source>
</evidence>
<name>T1BRH3_9ZZZZ</name>
<feature type="transmembrane region" description="Helical" evidence="1">
    <location>
        <begin position="43"/>
        <end position="63"/>
    </location>
</feature>
<keyword evidence="1" id="KW-1133">Transmembrane helix</keyword>
<feature type="transmembrane region" description="Helical" evidence="1">
    <location>
        <begin position="97"/>
        <end position="120"/>
    </location>
</feature>
<reference evidence="2" key="1">
    <citation type="submission" date="2013-08" db="EMBL/GenBank/DDBJ databases">
        <authorList>
            <person name="Mendez C."/>
            <person name="Richter M."/>
            <person name="Ferrer M."/>
            <person name="Sanchez J."/>
        </authorList>
    </citation>
    <scope>NUCLEOTIDE SEQUENCE</scope>
</reference>
<feature type="transmembrane region" description="Helical" evidence="1">
    <location>
        <begin position="20"/>
        <end position="36"/>
    </location>
</feature>
<keyword evidence="1" id="KW-0472">Membrane</keyword>
<reference evidence="2" key="2">
    <citation type="journal article" date="2014" name="ISME J.">
        <title>Microbial stratification in low pH oxic and suboxic macroscopic growths along an acid mine drainage.</title>
        <authorList>
            <person name="Mendez-Garcia C."/>
            <person name="Mesa V."/>
            <person name="Sprenger R.R."/>
            <person name="Richter M."/>
            <person name="Diez M.S."/>
            <person name="Solano J."/>
            <person name="Bargiela R."/>
            <person name="Golyshina O.V."/>
            <person name="Manteca A."/>
            <person name="Ramos J.L."/>
            <person name="Gallego J.R."/>
            <person name="Llorente I."/>
            <person name="Martins Dos Santos V.A."/>
            <person name="Jensen O.N."/>
            <person name="Pelaez A.I."/>
            <person name="Sanchez J."/>
            <person name="Ferrer M."/>
        </authorList>
    </citation>
    <scope>NUCLEOTIDE SEQUENCE</scope>
</reference>
<gene>
    <name evidence="2" type="ORF">B1B_04625</name>
</gene>
<comment type="caution">
    <text evidence="2">The sequence shown here is derived from an EMBL/GenBank/DDBJ whole genome shotgun (WGS) entry which is preliminary data.</text>
</comment>
<feature type="transmembrane region" description="Helical" evidence="1">
    <location>
        <begin position="127"/>
        <end position="146"/>
    </location>
</feature>
<feature type="transmembrane region" description="Helical" evidence="1">
    <location>
        <begin position="152"/>
        <end position="171"/>
    </location>
</feature>
<dbReference type="EMBL" id="AUZY01002894">
    <property type="protein sequence ID" value="EQD71128.1"/>
    <property type="molecule type" value="Genomic_DNA"/>
</dbReference>
<dbReference type="AlphaFoldDB" id="T1BRH3"/>
<organism evidence="2">
    <name type="scientific">mine drainage metagenome</name>
    <dbReference type="NCBI Taxonomy" id="410659"/>
    <lineage>
        <taxon>unclassified sequences</taxon>
        <taxon>metagenomes</taxon>
        <taxon>ecological metagenomes</taxon>
    </lineage>
</organism>
<evidence type="ECO:0000313" key="2">
    <source>
        <dbReference type="EMBL" id="EQD71128.1"/>
    </source>
</evidence>
<protein>
    <submittedName>
        <fullName evidence="2">Uncharacterized protein</fullName>
    </submittedName>
</protein>
<proteinExistence type="predicted"/>
<sequence>MSYYYYLSIHEVSPWLVDGLYIAVLAAGFSIIVNIVGRRPWIITVPLLFVISAAGLFAFYVVAPNTLSSILAGEGYFIKSRVYDTIAEAAAPALGQYISGFGIAQFLLGVAGLIFTVYIYFKSKKEYLLLFMVFAIVSIYMSFVAGRFNITAAPVYAAMGGALLASFSEMAKTGNIRHRTPMQSVT</sequence>
<keyword evidence="1" id="KW-0812">Transmembrane</keyword>
<feature type="non-terminal residue" evidence="2">
    <location>
        <position position="186"/>
    </location>
</feature>